<feature type="compositionally biased region" description="Low complexity" evidence="1">
    <location>
        <begin position="513"/>
        <end position="533"/>
    </location>
</feature>
<comment type="caution">
    <text evidence="2">The sequence shown here is derived from an EMBL/GenBank/DDBJ whole genome shotgun (WGS) entry which is preliminary data.</text>
</comment>
<feature type="compositionally biased region" description="Low complexity" evidence="1">
    <location>
        <begin position="496"/>
        <end position="505"/>
    </location>
</feature>
<feature type="region of interest" description="Disordered" evidence="1">
    <location>
        <begin position="496"/>
        <end position="533"/>
    </location>
</feature>
<gene>
    <name evidence="2" type="ORF">ZIOFF_066519</name>
</gene>
<organism evidence="2 3">
    <name type="scientific">Zingiber officinale</name>
    <name type="common">Ginger</name>
    <name type="synonym">Amomum zingiber</name>
    <dbReference type="NCBI Taxonomy" id="94328"/>
    <lineage>
        <taxon>Eukaryota</taxon>
        <taxon>Viridiplantae</taxon>
        <taxon>Streptophyta</taxon>
        <taxon>Embryophyta</taxon>
        <taxon>Tracheophyta</taxon>
        <taxon>Spermatophyta</taxon>
        <taxon>Magnoliopsida</taxon>
        <taxon>Liliopsida</taxon>
        <taxon>Zingiberales</taxon>
        <taxon>Zingiberaceae</taxon>
        <taxon>Zingiber</taxon>
    </lineage>
</organism>
<keyword evidence="3" id="KW-1185">Reference proteome</keyword>
<proteinExistence type="predicted"/>
<dbReference type="Proteomes" id="UP000734854">
    <property type="component" value="Unassembled WGS sequence"/>
</dbReference>
<dbReference type="AlphaFoldDB" id="A0A8J5EYD7"/>
<dbReference type="EMBL" id="JACMSC010000018">
    <property type="protein sequence ID" value="KAG6477266.1"/>
    <property type="molecule type" value="Genomic_DNA"/>
</dbReference>
<evidence type="ECO:0000256" key="1">
    <source>
        <dbReference type="SAM" id="MobiDB-lite"/>
    </source>
</evidence>
<dbReference type="PANTHER" id="PTHR33167:SF26">
    <property type="entry name" value="EXPRESSED PROTEIN"/>
    <property type="match status" value="1"/>
</dbReference>
<accession>A0A8J5EYD7</accession>
<reference evidence="2 3" key="1">
    <citation type="submission" date="2020-08" db="EMBL/GenBank/DDBJ databases">
        <title>Plant Genome Project.</title>
        <authorList>
            <person name="Zhang R.-G."/>
        </authorList>
    </citation>
    <scope>NUCLEOTIDE SEQUENCE [LARGE SCALE GENOMIC DNA]</scope>
    <source>
        <tissue evidence="2">Rhizome</tissue>
    </source>
</reference>
<protein>
    <submittedName>
        <fullName evidence="2">Uncharacterized protein</fullName>
    </submittedName>
</protein>
<name>A0A8J5EYD7_ZINOF</name>
<evidence type="ECO:0000313" key="3">
    <source>
        <dbReference type="Proteomes" id="UP000734854"/>
    </source>
</evidence>
<sequence length="533" mass="58897">MSASLSMTSPCAPLKGISPQRSPPFAHGHHMASVHVALDTFVSTLPGHFPEKTVPLLLPKRWIDAGNLLFSLQIRRLRECRMALLHAWVQHETASLVIIMVCLDLNILAYSLCAPLQAYSMVGVEGKCCFVQRNTGLREIRAEKGQSSSLKHIHWLLHFEAVRNFLHSETVPALGSRSICFCEPPETFMLFEFLNSSATGFDSLLRLHRFNLTKRTQVEFGLLLYQVHELHRLYRVQKLLMRDVKDNELKSQSFTNFTHSNQLGEQKNVPGSCLLSNSHKELRLLHGRRVLNLELPADQYIERAEEDGGDIELALTIGNNWRKGDEVSFTSDEAASFSSSSTETGGLKLSGNGWELPGMEEGNFCYDSNRKNGYEMEGEEEVLLGLSLWAVFWAADVGGCSPSPVHAAVTTFSFVASKPTLPSSPLSFSSRWKTPAAVASARHVDATFTRKPAATPLLLTLLLPSNGLDTAFITQPPPLSSISNANRLPRRSPLLQRPRAAPRHASSSPCDASSRPPLSTTSSVTTTSRRTTL</sequence>
<evidence type="ECO:0000313" key="2">
    <source>
        <dbReference type="EMBL" id="KAG6477266.1"/>
    </source>
</evidence>
<dbReference type="PANTHER" id="PTHR33167">
    <property type="entry name" value="TRANSCRIPTION FACTOR, PUTATIVE (DUF863)-RELATED"/>
    <property type="match status" value="1"/>
</dbReference>